<protein>
    <submittedName>
        <fullName evidence="2">Uncharacterized protein</fullName>
    </submittedName>
</protein>
<dbReference type="EMBL" id="JABCIY010000003">
    <property type="protein sequence ID" value="KAF7198116.1"/>
    <property type="molecule type" value="Genomic_DNA"/>
</dbReference>
<feature type="compositionally biased region" description="Acidic residues" evidence="1">
    <location>
        <begin position="407"/>
        <end position="425"/>
    </location>
</feature>
<feature type="region of interest" description="Disordered" evidence="1">
    <location>
        <begin position="686"/>
        <end position="789"/>
    </location>
</feature>
<reference evidence="2" key="1">
    <citation type="submission" date="2020-04" db="EMBL/GenBank/DDBJ databases">
        <title>Draft genome resource of the tomato pathogen Pseudocercospora fuligena.</title>
        <authorList>
            <person name="Zaccaron A."/>
        </authorList>
    </citation>
    <scope>NUCLEOTIDE SEQUENCE</scope>
    <source>
        <strain evidence="2">PF001</strain>
    </source>
</reference>
<evidence type="ECO:0000256" key="1">
    <source>
        <dbReference type="SAM" id="MobiDB-lite"/>
    </source>
</evidence>
<dbReference type="Proteomes" id="UP000660729">
    <property type="component" value="Unassembled WGS sequence"/>
</dbReference>
<accession>A0A8H6RVW9</accession>
<organism evidence="2 3">
    <name type="scientific">Pseudocercospora fuligena</name>
    <dbReference type="NCBI Taxonomy" id="685502"/>
    <lineage>
        <taxon>Eukaryota</taxon>
        <taxon>Fungi</taxon>
        <taxon>Dikarya</taxon>
        <taxon>Ascomycota</taxon>
        <taxon>Pezizomycotina</taxon>
        <taxon>Dothideomycetes</taxon>
        <taxon>Dothideomycetidae</taxon>
        <taxon>Mycosphaerellales</taxon>
        <taxon>Mycosphaerellaceae</taxon>
        <taxon>Pseudocercospora</taxon>
    </lineage>
</organism>
<keyword evidence="3" id="KW-1185">Reference proteome</keyword>
<sequence>MHNVDEALFPDDALLEEYKGWTTFLGHTESELFNFLREKGTFNTTSQIASDEDKGKFVNIYEDNQGAHVNLATRGLDVLALSISGKPGNLQGGKFTLINDAKALIAENPVVQDHKEREAENTLKIFLRAIVESQSDIPAKADTTEIFKHVLQRQRNAKAQGLSNIAFSEHIAMHVELLRRVRRAKTNEDRKLAASQLGTYVFMACFSKMMTRFEIGKWKGKNKRNFYELLSSKPTDLLDAEVWDRNDIDKNNELLSKPPEGILLRLFQKCLQALNFHEEAARVGTEAIYGVAGRKRFQLVLSYLLTRADASMRRMNKALSNQSATQANTSDPNFEQKWLTETPKFIEDAKRDARNLSLLIHMCHTGRDGSVLVTHLEWLQRTGSIEGTTGRRYQSGLRNIDPAPLPEVDEGSDDEEEDGQDIPDDVYDNEQTELDELIAKAEKMSIQRSAWALTVEKGLELMCLHDTHLWLLTSFDAENPSEADQRKSEWILNSKIAVVDIQQGKLKQKRISFDKCLDELESMDPTLDKVRLREILGEKKHGRSQEITQDIDKIMKNETFDSGTYHCESILIALLACCQHPKIAKHMTQEWLNCNGIFAAINTLLDFFKDPLPTFPVSKRSCESCSASVRAAQNLLKKILGDDTELGKLIVPGHHTKWFATALPEWTPLPMAQEMLQNAKAAALKRVQAIQEHDRVNKGPSKGSDSEHSRTDEFTAQQLSRQIDDDEIEVPPAETPYSPDNLPSDTARGLDSQKKRKYEGPDDQNRARTEKYDDEPPKDDTAQSDIPPQ</sequence>
<feature type="compositionally biased region" description="Basic and acidic residues" evidence="1">
    <location>
        <begin position="758"/>
        <end position="781"/>
    </location>
</feature>
<proteinExistence type="predicted"/>
<dbReference type="AlphaFoldDB" id="A0A8H6RVW9"/>
<evidence type="ECO:0000313" key="2">
    <source>
        <dbReference type="EMBL" id="KAF7198116.1"/>
    </source>
</evidence>
<name>A0A8H6RVW9_9PEZI</name>
<feature type="compositionally biased region" description="Basic and acidic residues" evidence="1">
    <location>
        <begin position="704"/>
        <end position="713"/>
    </location>
</feature>
<feature type="region of interest" description="Disordered" evidence="1">
    <location>
        <begin position="390"/>
        <end position="425"/>
    </location>
</feature>
<comment type="caution">
    <text evidence="2">The sequence shown here is derived from an EMBL/GenBank/DDBJ whole genome shotgun (WGS) entry which is preliminary data.</text>
</comment>
<gene>
    <name evidence="2" type="ORF">HII31_00472</name>
</gene>
<dbReference type="OrthoDB" id="3641224at2759"/>
<evidence type="ECO:0000313" key="3">
    <source>
        <dbReference type="Proteomes" id="UP000660729"/>
    </source>
</evidence>